<keyword evidence="1" id="KW-0418">Kinase</keyword>
<dbReference type="InterPro" id="IPR016781">
    <property type="entry name" value="Anti-sigma_regulat_PmgA_prd"/>
</dbReference>
<keyword evidence="1" id="KW-0723">Serine/threonine-protein kinase</keyword>
<evidence type="ECO:0000313" key="4">
    <source>
        <dbReference type="Proteomes" id="UP000001422"/>
    </source>
</evidence>
<dbReference type="PANTHER" id="PTHR35526">
    <property type="entry name" value="ANTI-SIGMA-F FACTOR RSBW-RELATED"/>
    <property type="match status" value="1"/>
</dbReference>
<feature type="domain" description="Histidine kinase/HSP90-like ATPase" evidence="2">
    <location>
        <begin position="53"/>
        <end position="143"/>
    </location>
</feature>
<dbReference type="Proteomes" id="UP000001422">
    <property type="component" value="Chromosome"/>
</dbReference>
<protein>
    <recommendedName>
        <fullName evidence="2">Histidine kinase/HSP90-like ATPase domain-containing protein</fullName>
    </recommendedName>
</protein>
<sequence>MILQQASSSASMGSASTSHRLFRWADFVLPSTLQLSPLLELLIEPVGCLMTCQRVELGLHEALVNAVRHGNAEDPGKRLRVRRITTPNWLVWQVQDEGSGLPPNARAATLPQQPEALSGRGLFLIHQCFDDVRWSRRGNRLQLACRRPLNDADSPDPSVLH</sequence>
<organism evidence="3 4">
    <name type="scientific">Parasynechococcus marenigrum (strain WH8102)</name>
    <dbReference type="NCBI Taxonomy" id="84588"/>
    <lineage>
        <taxon>Bacteria</taxon>
        <taxon>Bacillati</taxon>
        <taxon>Cyanobacteriota</taxon>
        <taxon>Cyanophyceae</taxon>
        <taxon>Synechococcales</taxon>
        <taxon>Prochlorococcaceae</taxon>
        <taxon>Parasynechococcus</taxon>
        <taxon>Parasynechococcus marenigrum</taxon>
    </lineage>
</organism>
<evidence type="ECO:0000256" key="1">
    <source>
        <dbReference type="ARBA" id="ARBA00022527"/>
    </source>
</evidence>
<evidence type="ECO:0000313" key="3">
    <source>
        <dbReference type="EMBL" id="CAE07583.1"/>
    </source>
</evidence>
<dbReference type="AlphaFoldDB" id="Q7U7B7"/>
<dbReference type="PIRSF" id="PIRSF020906">
    <property type="entry name" value="Anti_s_fact_PmgA_prd"/>
    <property type="match status" value="1"/>
</dbReference>
<accession>Q7U7B7</accession>
<dbReference type="InterPro" id="IPR050267">
    <property type="entry name" value="Anti-sigma-factor_SerPK"/>
</dbReference>
<dbReference type="KEGG" id="syw:SYNW1068"/>
<dbReference type="Gene3D" id="3.30.565.10">
    <property type="entry name" value="Histidine kinase-like ATPase, C-terminal domain"/>
    <property type="match status" value="1"/>
</dbReference>
<name>Q7U7B7_PARMW</name>
<proteinExistence type="predicted"/>
<evidence type="ECO:0000259" key="2">
    <source>
        <dbReference type="Pfam" id="PF13581"/>
    </source>
</evidence>
<dbReference type="HOGENOM" id="CLU_090336_17_0_3"/>
<dbReference type="EMBL" id="BX569692">
    <property type="protein sequence ID" value="CAE07583.1"/>
    <property type="molecule type" value="Genomic_DNA"/>
</dbReference>
<dbReference type="InterPro" id="IPR036890">
    <property type="entry name" value="HATPase_C_sf"/>
</dbReference>
<reference evidence="3 4" key="1">
    <citation type="journal article" date="2003" name="Nature">
        <title>The genome of a motile marine Synechococcus.</title>
        <authorList>
            <person name="Palenik B."/>
            <person name="Brahamsha B."/>
            <person name="Larimer F."/>
            <person name="Land M."/>
            <person name="Hauser L."/>
            <person name="Chain P."/>
            <person name="Lamerdin J."/>
            <person name="Regala W."/>
            <person name="Allen E.A."/>
            <person name="McCarren J."/>
            <person name="Paulsen I."/>
            <person name="Dufresne A."/>
            <person name="Partensky F."/>
            <person name="Webb E."/>
            <person name="Waterbury J."/>
        </authorList>
    </citation>
    <scope>NUCLEOTIDE SEQUENCE [LARGE SCALE GENOMIC DNA]</scope>
    <source>
        <strain evidence="3 4">WH8102</strain>
    </source>
</reference>
<dbReference type="CDD" id="cd16936">
    <property type="entry name" value="HATPase_RsbW-like"/>
    <property type="match status" value="1"/>
</dbReference>
<dbReference type="STRING" id="84588.SYNW1068"/>
<keyword evidence="4" id="KW-1185">Reference proteome</keyword>
<dbReference type="InterPro" id="IPR003594">
    <property type="entry name" value="HATPase_dom"/>
</dbReference>
<dbReference type="SUPFAM" id="SSF55874">
    <property type="entry name" value="ATPase domain of HSP90 chaperone/DNA topoisomerase II/histidine kinase"/>
    <property type="match status" value="1"/>
</dbReference>
<gene>
    <name evidence="3" type="ordered locus">SYNW1068</name>
</gene>
<keyword evidence="1" id="KW-0808">Transferase</keyword>
<dbReference type="eggNOG" id="COG2172">
    <property type="taxonomic scope" value="Bacteria"/>
</dbReference>
<dbReference type="PANTHER" id="PTHR35526:SF3">
    <property type="entry name" value="ANTI-SIGMA-F FACTOR RSBW"/>
    <property type="match status" value="1"/>
</dbReference>
<dbReference type="GO" id="GO:0004674">
    <property type="term" value="F:protein serine/threonine kinase activity"/>
    <property type="evidence" value="ECO:0007669"/>
    <property type="project" value="UniProtKB-KW"/>
</dbReference>
<dbReference type="Pfam" id="PF13581">
    <property type="entry name" value="HATPase_c_2"/>
    <property type="match status" value="1"/>
</dbReference>